<feature type="compositionally biased region" description="Low complexity" evidence="1">
    <location>
        <begin position="66"/>
        <end position="77"/>
    </location>
</feature>
<evidence type="ECO:0008006" key="5">
    <source>
        <dbReference type="Google" id="ProtNLM"/>
    </source>
</evidence>
<feature type="signal peptide" evidence="2">
    <location>
        <begin position="1"/>
        <end position="26"/>
    </location>
</feature>
<dbReference type="EMBL" id="SOZD01000002">
    <property type="protein sequence ID" value="TFF25365.1"/>
    <property type="molecule type" value="Genomic_DNA"/>
</dbReference>
<feature type="compositionally biased region" description="Basic and acidic residues" evidence="1">
    <location>
        <begin position="81"/>
        <end position="93"/>
    </location>
</feature>
<comment type="caution">
    <text evidence="3">The sequence shown here is derived from an EMBL/GenBank/DDBJ whole genome shotgun (WGS) entry which is preliminary data.</text>
</comment>
<organism evidence="3 4">
    <name type="scientific">Jiella endophytica</name>
    <dbReference type="NCBI Taxonomy" id="2558362"/>
    <lineage>
        <taxon>Bacteria</taxon>
        <taxon>Pseudomonadati</taxon>
        <taxon>Pseudomonadota</taxon>
        <taxon>Alphaproteobacteria</taxon>
        <taxon>Hyphomicrobiales</taxon>
        <taxon>Aurantimonadaceae</taxon>
        <taxon>Jiella</taxon>
    </lineage>
</organism>
<accession>A0A4Y8RQJ5</accession>
<evidence type="ECO:0000256" key="1">
    <source>
        <dbReference type="SAM" id="MobiDB-lite"/>
    </source>
</evidence>
<dbReference type="RefSeq" id="WP_134761534.1">
    <property type="nucleotide sequence ID" value="NZ_SOZD01000002.1"/>
</dbReference>
<dbReference type="PROSITE" id="PS51257">
    <property type="entry name" value="PROKAR_LIPOPROTEIN"/>
    <property type="match status" value="1"/>
</dbReference>
<feature type="compositionally biased region" description="Polar residues" evidence="1">
    <location>
        <begin position="106"/>
        <end position="119"/>
    </location>
</feature>
<gene>
    <name evidence="3" type="ORF">E3C22_08375</name>
</gene>
<dbReference type="Proteomes" id="UP000298179">
    <property type="component" value="Unassembled WGS sequence"/>
</dbReference>
<evidence type="ECO:0000313" key="3">
    <source>
        <dbReference type="EMBL" id="TFF25365.1"/>
    </source>
</evidence>
<keyword evidence="4" id="KW-1185">Reference proteome</keyword>
<reference evidence="3 4" key="1">
    <citation type="submission" date="2019-03" db="EMBL/GenBank/DDBJ databases">
        <title>Jiella endophytica sp. nov., a novel endophytic bacterium isolated from root of Ficus microcarpa Linn. f.</title>
        <authorList>
            <person name="Tuo L."/>
        </authorList>
    </citation>
    <scope>NUCLEOTIDE SEQUENCE [LARGE SCALE GENOMIC DNA]</scope>
    <source>
        <strain evidence="3 4">CBS5Q-3</strain>
    </source>
</reference>
<evidence type="ECO:0000256" key="2">
    <source>
        <dbReference type="SAM" id="SignalP"/>
    </source>
</evidence>
<feature type="compositionally biased region" description="Low complexity" evidence="1">
    <location>
        <begin position="27"/>
        <end position="46"/>
    </location>
</feature>
<dbReference type="OrthoDB" id="8364573at2"/>
<name>A0A4Y8RQJ5_9HYPH</name>
<protein>
    <recommendedName>
        <fullName evidence="5">Lipoprotein</fullName>
    </recommendedName>
</protein>
<evidence type="ECO:0000313" key="4">
    <source>
        <dbReference type="Proteomes" id="UP000298179"/>
    </source>
</evidence>
<sequence>MAKLARTAAPSLSTILLLLFAGLAGCDDPATPQDPAATAEDGASADAKPDASGGGAASPVEKPAADGDASADRGSAGTEPADDRPAAETKTSDDQPVAGAEPPTAEPTSADSPSDQSPTGDRAEPAQPPAADEATEGAKAGTPPGDGAEDMQVKPGTPARVALDPLPRAAATAAEEAPRLVVSVDGYRPSSSGPVQFVVTIDCAGKKEEVGRFGIFPDAAFEAGGKVAAQQFGFDMPEAACKERSEAVISVEPSTGTGEGAVLTLGRVAIE</sequence>
<feature type="chain" id="PRO_5021425700" description="Lipoprotein" evidence="2">
    <location>
        <begin position="27"/>
        <end position="271"/>
    </location>
</feature>
<proteinExistence type="predicted"/>
<feature type="region of interest" description="Disordered" evidence="1">
    <location>
        <begin position="25"/>
        <end position="160"/>
    </location>
</feature>
<dbReference type="AlphaFoldDB" id="A0A4Y8RQJ5"/>
<keyword evidence="2" id="KW-0732">Signal</keyword>